<evidence type="ECO:0000313" key="2">
    <source>
        <dbReference type="EMBL" id="KJH48552.1"/>
    </source>
</evidence>
<keyword evidence="1" id="KW-1133">Transmembrane helix</keyword>
<evidence type="ECO:0000313" key="3">
    <source>
        <dbReference type="Proteomes" id="UP000053766"/>
    </source>
</evidence>
<proteinExistence type="predicted"/>
<organism evidence="2 3">
    <name type="scientific">Dictyocaulus viviparus</name>
    <name type="common">Bovine lungworm</name>
    <dbReference type="NCBI Taxonomy" id="29172"/>
    <lineage>
        <taxon>Eukaryota</taxon>
        <taxon>Metazoa</taxon>
        <taxon>Ecdysozoa</taxon>
        <taxon>Nematoda</taxon>
        <taxon>Chromadorea</taxon>
        <taxon>Rhabditida</taxon>
        <taxon>Rhabditina</taxon>
        <taxon>Rhabditomorpha</taxon>
        <taxon>Strongyloidea</taxon>
        <taxon>Metastrongylidae</taxon>
        <taxon>Dictyocaulus</taxon>
    </lineage>
</organism>
<dbReference type="PANTHER" id="PTHR21325">
    <property type="entry name" value="PHOSPHOLIPASE B, PLB1"/>
    <property type="match status" value="1"/>
</dbReference>
<dbReference type="SUPFAM" id="SSF52266">
    <property type="entry name" value="SGNH hydrolase"/>
    <property type="match status" value="1"/>
</dbReference>
<dbReference type="Gene3D" id="3.40.50.1110">
    <property type="entry name" value="SGNH hydrolase"/>
    <property type="match status" value="1"/>
</dbReference>
<keyword evidence="1" id="KW-0812">Transmembrane</keyword>
<dbReference type="EMBL" id="KN716264">
    <property type="protein sequence ID" value="KJH48552.1"/>
    <property type="molecule type" value="Genomic_DNA"/>
</dbReference>
<dbReference type="AlphaFoldDB" id="A0A0D8XXJ3"/>
<dbReference type="Proteomes" id="UP000053766">
    <property type="component" value="Unassembled WGS sequence"/>
</dbReference>
<dbReference type="OrthoDB" id="10265800at2759"/>
<feature type="transmembrane region" description="Helical" evidence="1">
    <location>
        <begin position="26"/>
        <end position="44"/>
    </location>
</feature>
<dbReference type="InterPro" id="IPR038885">
    <property type="entry name" value="PLB1"/>
</dbReference>
<protein>
    <submittedName>
        <fullName evidence="2">GDSL-like protein</fullName>
    </submittedName>
</protein>
<dbReference type="InterPro" id="IPR035547">
    <property type="entry name" value="Phospholipase_B"/>
</dbReference>
<keyword evidence="1" id="KW-0472">Membrane</keyword>
<sequence>MDYEAYKEYYSIGRPPFYVHFRNRQFRLLAIALFVMVLIVVIMSRQSGINNFNTFLSLPHTRKSSPMSLNTNLSNSFHYQIHICVHTIGGELHCNPEMMKPSPTIPDDVNRVRPADIKVIGAMGDSITLALESINYDDDPYDVYPGNSYITGGDGTLKEHITVANILRLFNPNIIGMSYGSGKNDNSSFNVAVVGQTSIDIPRQARDLIQRMRTRGVDLANDWKLISIFIGINDLGGRQCLTEEQIDRTVYKEKLEEGINILRKNSNRTIVSIISMWNPRLILDAESLITKGEGMQCGDSHNFIARREHLYKEYRKVVYELQNEKRFDHKDFTVVVQGFLDEVKDAYRNKNGEYDKSFYGRDIYHLSKYGNAVVGKFLWNSLLEPVGRKTTKVKLADDSTPLMCPTEERPYIQTVGNRFL</sequence>
<dbReference type="InterPro" id="IPR036514">
    <property type="entry name" value="SGNH_hydro_sf"/>
</dbReference>
<dbReference type="Pfam" id="PF00657">
    <property type="entry name" value="Lipase_GDSL"/>
    <property type="match status" value="1"/>
</dbReference>
<reference evidence="2 3" key="1">
    <citation type="submission" date="2013-11" db="EMBL/GenBank/DDBJ databases">
        <title>Draft genome of the bovine lungworm Dictyocaulus viviparus.</title>
        <authorList>
            <person name="Mitreva M."/>
        </authorList>
    </citation>
    <scope>NUCLEOTIDE SEQUENCE [LARGE SCALE GENOMIC DNA]</scope>
    <source>
        <strain evidence="2 3">HannoverDv2000</strain>
    </source>
</reference>
<reference evidence="3" key="2">
    <citation type="journal article" date="2016" name="Sci. Rep.">
        <title>Dictyocaulus viviparus genome, variome and transcriptome elucidate lungworm biology and support future intervention.</title>
        <authorList>
            <person name="McNulty S.N."/>
            <person name="Strube C."/>
            <person name="Rosa B.A."/>
            <person name="Martin J.C."/>
            <person name="Tyagi R."/>
            <person name="Choi Y.J."/>
            <person name="Wang Q."/>
            <person name="Hallsworth Pepin K."/>
            <person name="Zhang X."/>
            <person name="Ozersky P."/>
            <person name="Wilson R.K."/>
            <person name="Sternberg P.W."/>
            <person name="Gasser R.B."/>
            <person name="Mitreva M."/>
        </authorList>
    </citation>
    <scope>NUCLEOTIDE SEQUENCE [LARGE SCALE GENOMIC DNA]</scope>
    <source>
        <strain evidence="3">HannoverDv2000</strain>
    </source>
</reference>
<dbReference type="GO" id="GO:0006644">
    <property type="term" value="P:phospholipid metabolic process"/>
    <property type="evidence" value="ECO:0007669"/>
    <property type="project" value="TreeGrafter"/>
</dbReference>
<dbReference type="STRING" id="29172.A0A0D8XXJ3"/>
<dbReference type="CDD" id="cd01824">
    <property type="entry name" value="Phospholipase_B_like"/>
    <property type="match status" value="1"/>
</dbReference>
<dbReference type="GO" id="GO:0004620">
    <property type="term" value="F:phospholipase activity"/>
    <property type="evidence" value="ECO:0007669"/>
    <property type="project" value="InterPro"/>
</dbReference>
<dbReference type="InterPro" id="IPR001087">
    <property type="entry name" value="GDSL"/>
</dbReference>
<gene>
    <name evidence="2" type="ORF">DICVIV_05348</name>
</gene>
<keyword evidence="3" id="KW-1185">Reference proteome</keyword>
<name>A0A0D8XXJ3_DICVI</name>
<dbReference type="PANTHER" id="PTHR21325:SF26">
    <property type="entry name" value="LIPASE_GDSL DOMAIN-CONTAINING PROTEIN"/>
    <property type="match status" value="1"/>
</dbReference>
<evidence type="ECO:0000256" key="1">
    <source>
        <dbReference type="SAM" id="Phobius"/>
    </source>
</evidence>
<accession>A0A0D8XXJ3</accession>